<gene>
    <name evidence="1" type="ORF">SAMN04488009_3599</name>
</gene>
<evidence type="ECO:0000313" key="1">
    <source>
        <dbReference type="EMBL" id="SNR75258.1"/>
    </source>
</evidence>
<reference evidence="1 2" key="1">
    <citation type="submission" date="2017-06" db="EMBL/GenBank/DDBJ databases">
        <authorList>
            <person name="Varghese N."/>
            <person name="Submissions S."/>
        </authorList>
    </citation>
    <scope>NUCLEOTIDE SEQUENCE [LARGE SCALE GENOMIC DNA]</scope>
    <source>
        <strain evidence="1 2">DSM 19840</strain>
    </source>
</reference>
<name>A0ABY1SLW8_9FLAO</name>
<evidence type="ECO:0000313" key="2">
    <source>
        <dbReference type="Proteomes" id="UP000198337"/>
    </source>
</evidence>
<keyword evidence="2" id="KW-1185">Reference proteome</keyword>
<protein>
    <submittedName>
        <fullName evidence="1">Uncharacterized protein</fullName>
    </submittedName>
</protein>
<dbReference type="Proteomes" id="UP000198337">
    <property type="component" value="Unassembled WGS sequence"/>
</dbReference>
<dbReference type="RefSeq" id="WP_089262663.1">
    <property type="nucleotide sequence ID" value="NZ_FZNV01000008.1"/>
</dbReference>
<organism evidence="1 2">
    <name type="scientific">Maribacter sedimenticola</name>
    <dbReference type="NCBI Taxonomy" id="228956"/>
    <lineage>
        <taxon>Bacteria</taxon>
        <taxon>Pseudomonadati</taxon>
        <taxon>Bacteroidota</taxon>
        <taxon>Flavobacteriia</taxon>
        <taxon>Flavobacteriales</taxon>
        <taxon>Flavobacteriaceae</taxon>
        <taxon>Maribacter</taxon>
    </lineage>
</organism>
<sequence>MKKILLIVLLTFFKIGYSQDFEKLYKKVSNFESQEEYDNVDSDIQNAVDYLLNRPYKEETKKYYYAHKSLITWMDGTSNYRIIIGGKLMDIIDEKSYLKNIYMASMTKYLLNEHLNNNRYVHPEKQEGIKFIDLPEVQEILFKGGEIFMEYLDKNDMSLLNKNLKKALKQYKKGELRSFMFE</sequence>
<dbReference type="EMBL" id="FZNV01000008">
    <property type="protein sequence ID" value="SNR75258.1"/>
    <property type="molecule type" value="Genomic_DNA"/>
</dbReference>
<comment type="caution">
    <text evidence="1">The sequence shown here is derived from an EMBL/GenBank/DDBJ whole genome shotgun (WGS) entry which is preliminary data.</text>
</comment>
<accession>A0ABY1SLW8</accession>
<proteinExistence type="predicted"/>